<evidence type="ECO:0000313" key="2">
    <source>
        <dbReference type="EMBL" id="KAF2324820.1"/>
    </source>
</evidence>
<dbReference type="GO" id="GO:0030686">
    <property type="term" value="C:90S preribosome"/>
    <property type="evidence" value="ECO:0007669"/>
    <property type="project" value="TreeGrafter"/>
</dbReference>
<proteinExistence type="predicted"/>
<dbReference type="GO" id="GO:0005730">
    <property type="term" value="C:nucleolus"/>
    <property type="evidence" value="ECO:0007669"/>
    <property type="project" value="TreeGrafter"/>
</dbReference>
<dbReference type="GO" id="GO:1904812">
    <property type="term" value="P:rRNA acetylation involved in maturation of SSU-rRNA"/>
    <property type="evidence" value="ECO:0007669"/>
    <property type="project" value="TreeGrafter"/>
</dbReference>
<evidence type="ECO:0000259" key="1">
    <source>
        <dbReference type="Pfam" id="PF13718"/>
    </source>
</evidence>
<sequence>MAAKADSAHQMPCLYEIDISHLLSLDGEITKKLCLIRLSYGRDLVAQPYTVLFSLEDDNMGNAISKTFAYYPDLKSKSLAGARIVHLFQIPDASQDGYGSTSLDILTRFYDGKAIVNAVQEGPLVNLQKKWAKLHYIGVYSDLTVNAVSRWEGYGFLVFFVGKLMISGADKRCSVIALAELEEFGSCVHTELITHLVQDLAEGYFTGKLPIELSDDEETVLLVNVLQQQPPFIGDNDARSKLRNIFEKAIELYNTLSPEVYIYIYIYIPPLWLCLTCN</sequence>
<feature type="domain" description="N-acetyltransferase" evidence="1">
    <location>
        <begin position="26"/>
        <end position="117"/>
    </location>
</feature>
<dbReference type="Proteomes" id="UP000467840">
    <property type="component" value="Chromosome 5"/>
</dbReference>
<protein>
    <recommendedName>
        <fullName evidence="1">N-acetyltransferase domain-containing protein</fullName>
    </recommendedName>
</protein>
<gene>
    <name evidence="2" type="ORF">GH714_017298</name>
</gene>
<dbReference type="GO" id="GO:0000049">
    <property type="term" value="F:tRNA binding"/>
    <property type="evidence" value="ECO:0007669"/>
    <property type="project" value="TreeGrafter"/>
</dbReference>
<dbReference type="EMBL" id="JAAGAX010000001">
    <property type="protein sequence ID" value="KAF2324820.1"/>
    <property type="molecule type" value="Genomic_DNA"/>
</dbReference>
<accession>A0A6A6NI42</accession>
<dbReference type="InterPro" id="IPR000182">
    <property type="entry name" value="GNAT_dom"/>
</dbReference>
<keyword evidence="3" id="KW-1185">Reference proteome</keyword>
<name>A0A6A6NI42_HEVBR</name>
<reference evidence="2 3" key="1">
    <citation type="journal article" date="2020" name="Mol. Plant">
        <title>The Chromosome-Based Rubber Tree Genome Provides New Insights into Spurge Genome Evolution and Rubber Biosynthesis.</title>
        <authorList>
            <person name="Liu J."/>
            <person name="Shi C."/>
            <person name="Shi C.C."/>
            <person name="Li W."/>
            <person name="Zhang Q.J."/>
            <person name="Zhang Y."/>
            <person name="Li K."/>
            <person name="Lu H.F."/>
            <person name="Shi C."/>
            <person name="Zhu S.T."/>
            <person name="Xiao Z.Y."/>
            <person name="Nan H."/>
            <person name="Yue Y."/>
            <person name="Zhu X.G."/>
            <person name="Wu Y."/>
            <person name="Hong X.N."/>
            <person name="Fan G.Y."/>
            <person name="Tong Y."/>
            <person name="Zhang D."/>
            <person name="Mao C.L."/>
            <person name="Liu Y.L."/>
            <person name="Hao S.J."/>
            <person name="Liu W.Q."/>
            <person name="Lv M.Q."/>
            <person name="Zhang H.B."/>
            <person name="Liu Y."/>
            <person name="Hu-Tang G.R."/>
            <person name="Wang J.P."/>
            <person name="Wang J.H."/>
            <person name="Sun Y.H."/>
            <person name="Ni S.B."/>
            <person name="Chen W.B."/>
            <person name="Zhang X.C."/>
            <person name="Jiao Y.N."/>
            <person name="Eichler E.E."/>
            <person name="Li G.H."/>
            <person name="Liu X."/>
            <person name="Gao L.Z."/>
        </authorList>
    </citation>
    <scope>NUCLEOTIDE SEQUENCE [LARGE SCALE GENOMIC DNA]</scope>
    <source>
        <strain evidence="3">cv. GT1</strain>
        <tissue evidence="2">Leaf</tissue>
    </source>
</reference>
<dbReference type="InterPro" id="IPR032672">
    <property type="entry name" value="TmcA/NAT10/Kre33"/>
</dbReference>
<dbReference type="AlphaFoldDB" id="A0A6A6NI42"/>
<organism evidence="2 3">
    <name type="scientific">Hevea brasiliensis</name>
    <name type="common">Para rubber tree</name>
    <name type="synonym">Siphonia brasiliensis</name>
    <dbReference type="NCBI Taxonomy" id="3981"/>
    <lineage>
        <taxon>Eukaryota</taxon>
        <taxon>Viridiplantae</taxon>
        <taxon>Streptophyta</taxon>
        <taxon>Embryophyta</taxon>
        <taxon>Tracheophyta</taxon>
        <taxon>Spermatophyta</taxon>
        <taxon>Magnoliopsida</taxon>
        <taxon>eudicotyledons</taxon>
        <taxon>Gunneridae</taxon>
        <taxon>Pentapetalae</taxon>
        <taxon>rosids</taxon>
        <taxon>fabids</taxon>
        <taxon>Malpighiales</taxon>
        <taxon>Euphorbiaceae</taxon>
        <taxon>Crotonoideae</taxon>
        <taxon>Micrandreae</taxon>
        <taxon>Hevea</taxon>
    </lineage>
</organism>
<comment type="caution">
    <text evidence="2">The sequence shown here is derived from an EMBL/GenBank/DDBJ whole genome shotgun (WGS) entry which is preliminary data.</text>
</comment>
<evidence type="ECO:0000313" key="3">
    <source>
        <dbReference type="Proteomes" id="UP000467840"/>
    </source>
</evidence>
<dbReference type="GO" id="GO:1990883">
    <property type="term" value="F:18S rRNA cytidine N-acetyltransferase activity"/>
    <property type="evidence" value="ECO:0007669"/>
    <property type="project" value="TreeGrafter"/>
</dbReference>
<dbReference type="PANTHER" id="PTHR10925">
    <property type="entry name" value="N-ACETYLTRANSFERASE 10"/>
    <property type="match status" value="1"/>
</dbReference>
<dbReference type="Pfam" id="PF13718">
    <property type="entry name" value="GNAT_acetyltr_2"/>
    <property type="match status" value="1"/>
</dbReference>
<dbReference type="PANTHER" id="PTHR10925:SF5">
    <property type="entry name" value="RNA CYTIDINE ACETYLTRANSFERASE"/>
    <property type="match status" value="1"/>
</dbReference>